<dbReference type="Proteomes" id="UP000503399">
    <property type="component" value="Chromosome"/>
</dbReference>
<feature type="modified residue" description="4-aspartylphosphate" evidence="11">
    <location>
        <position position="857"/>
    </location>
</feature>
<dbReference type="SMART" id="SM00448">
    <property type="entry name" value="REC"/>
    <property type="match status" value="1"/>
</dbReference>
<dbReference type="PROSITE" id="PS50109">
    <property type="entry name" value="HIS_KIN"/>
    <property type="match status" value="1"/>
</dbReference>
<dbReference type="InterPro" id="IPR005467">
    <property type="entry name" value="His_kinase_dom"/>
</dbReference>
<name>A0A6F8ZEK4_9FIRM</name>
<dbReference type="Gene3D" id="3.30.565.10">
    <property type="entry name" value="Histidine kinase-like ATPase, C-terminal domain"/>
    <property type="match status" value="1"/>
</dbReference>
<comment type="function">
    <text evidence="9">May play the central regulatory role in sporulation. It may be an element of the effector pathway responsible for the activation of sporulation genes in response to nutritional stress. Spo0A may act in concert with spo0H (a sigma factor) to control the expression of some genes that are critical to the sporulation process.</text>
</comment>
<feature type="domain" description="HPt" evidence="16">
    <location>
        <begin position="6"/>
        <end position="104"/>
    </location>
</feature>
<dbReference type="PANTHER" id="PTHR43395">
    <property type="entry name" value="SENSOR HISTIDINE KINASE CHEA"/>
    <property type="match status" value="1"/>
</dbReference>
<dbReference type="KEGG" id="hfv:R50_0386"/>
<dbReference type="SMART" id="SM00387">
    <property type="entry name" value="HATPase_c"/>
    <property type="match status" value="1"/>
</dbReference>
<dbReference type="PROSITE" id="PS50110">
    <property type="entry name" value="RESPONSE_REGULATORY"/>
    <property type="match status" value="1"/>
</dbReference>
<dbReference type="SUPFAM" id="SSF52172">
    <property type="entry name" value="CheY-like"/>
    <property type="match status" value="1"/>
</dbReference>
<dbReference type="GO" id="GO:0005737">
    <property type="term" value="C:cytoplasm"/>
    <property type="evidence" value="ECO:0007669"/>
    <property type="project" value="InterPro"/>
</dbReference>
<dbReference type="InterPro" id="IPR051315">
    <property type="entry name" value="Bact_Chemotaxis_CheA"/>
</dbReference>
<feature type="region of interest" description="Disordered" evidence="12">
    <location>
        <begin position="103"/>
        <end position="133"/>
    </location>
</feature>
<dbReference type="InterPro" id="IPR036641">
    <property type="entry name" value="HPT_dom_sf"/>
</dbReference>
<dbReference type="Pfam" id="PF00072">
    <property type="entry name" value="Response_reg"/>
    <property type="match status" value="1"/>
</dbReference>
<feature type="compositionally biased region" description="Pro residues" evidence="12">
    <location>
        <begin position="106"/>
        <end position="117"/>
    </location>
</feature>
<dbReference type="Pfam" id="PF01627">
    <property type="entry name" value="Hpt"/>
    <property type="match status" value="1"/>
</dbReference>
<keyword evidence="6 17" id="KW-0808">Transferase</keyword>
<dbReference type="InterPro" id="IPR011006">
    <property type="entry name" value="CheY-like_superfamily"/>
</dbReference>
<keyword evidence="7 17" id="KW-0418">Kinase</keyword>
<evidence type="ECO:0000256" key="1">
    <source>
        <dbReference type="ARBA" id="ARBA00000085"/>
    </source>
</evidence>
<dbReference type="InterPro" id="IPR036890">
    <property type="entry name" value="HATPase_C_sf"/>
</dbReference>
<dbReference type="EMBL" id="LR778114">
    <property type="protein sequence ID" value="CAB1127892.1"/>
    <property type="molecule type" value="Genomic_DNA"/>
</dbReference>
<feature type="domain" description="Response regulatory" evidence="14">
    <location>
        <begin position="804"/>
        <end position="923"/>
    </location>
</feature>
<feature type="domain" description="Histidine kinase" evidence="13">
    <location>
        <begin position="244"/>
        <end position="491"/>
    </location>
</feature>
<evidence type="ECO:0000259" key="13">
    <source>
        <dbReference type="PROSITE" id="PS50109"/>
    </source>
</evidence>
<evidence type="ECO:0000256" key="6">
    <source>
        <dbReference type="ARBA" id="ARBA00022679"/>
    </source>
</evidence>
<evidence type="ECO:0000313" key="17">
    <source>
        <dbReference type="EMBL" id="CAB1127892.1"/>
    </source>
</evidence>
<evidence type="ECO:0000256" key="4">
    <source>
        <dbReference type="ARBA" id="ARBA00022500"/>
    </source>
</evidence>
<dbReference type="SMART" id="SM01231">
    <property type="entry name" value="H-kinase_dim"/>
    <property type="match status" value="1"/>
</dbReference>
<evidence type="ECO:0000256" key="10">
    <source>
        <dbReference type="PROSITE-ProRule" id="PRU00110"/>
    </source>
</evidence>
<evidence type="ECO:0000259" key="15">
    <source>
        <dbReference type="PROSITE" id="PS50851"/>
    </source>
</evidence>
<accession>A0A6F8ZEK4</accession>
<feature type="domain" description="CheW-like" evidence="15">
    <location>
        <begin position="644"/>
        <end position="786"/>
    </location>
</feature>
<protein>
    <recommendedName>
        <fullName evidence="3">Stage 0 sporulation protein A homolog</fullName>
        <ecNumber evidence="2">2.7.13.3</ecNumber>
    </recommendedName>
</protein>
<dbReference type="PANTHER" id="PTHR43395:SF8">
    <property type="entry name" value="HISTIDINE KINASE"/>
    <property type="match status" value="1"/>
</dbReference>
<dbReference type="PRINTS" id="PR00344">
    <property type="entry name" value="BCTRLSENSOR"/>
</dbReference>
<evidence type="ECO:0000259" key="16">
    <source>
        <dbReference type="PROSITE" id="PS50894"/>
    </source>
</evidence>
<dbReference type="CDD" id="cd00088">
    <property type="entry name" value="HPT"/>
    <property type="match status" value="1"/>
</dbReference>
<keyword evidence="18" id="KW-1185">Reference proteome</keyword>
<sequence>MRFQDVVWDSPEERRLFVEEATELCDTLEAGALSAAPDLGELFRAAHTLKGSGGLVGLDEWVAAVHALEDALDAARQGRRPWDGALQQAVLDTVDRLRAELAGAPAPAPAGPPPAPAAPATGPGPGLEPWRLTWDPATPLPGARAFQAWQAVAAQVPEVVSDPPPEALGEWAGGVQTLWLPAGLEAATVAGWLGDLEGLRDLQPPGVPQAAGQETVPAADPPAAAAPPARGARPGGRPGGTGTGTEGTIRVPARVLERILEGLGELMLDEAQLAHRLAGADSETKSLLGHLHQVALGLQDTTLRARMLPLDTLFRQYPRAVHDMARQLGKAIRLEVKGGETELDRLVMDRLQEPLLHLLRNACDHGLEDPDRRRRAGKPAEGTVRLEAYAAEGHVHILVADDGAGIAWERVREKAVARGWLAPDAPVDPELLTPFLFRAGFSTAAGVSALSGRGVGLDAVQAVLDSLHGTVTVESEPGRGTTFHLELPMTMAILSALLVETGPWVLGIPVLAVDRILETAEAPLDTVLGRPVLTEGRLPVPVYRLDALLGRPPAPEAPVPPLLVRIRDGRTQAAVWVDAVDGQQEVVVKPVPDIADLAPWMTGVALLGDGRLALMLDLRRLIPATRLEEGPAAEDRVLKAGTNQMELLVFRLSDGQRYGINVYKTREIVPGVPLTAVPGQHPWTLGLWRLRGESIPVVSLHKALDLPAPAVAPLFVVTEFNQTLQAFAVDAVDQIVRVSWEQVQPLPGLFAHSRAEQRRFTGLIDHPQLGVVQLIDFEQILAQMAPPEYPEPAPALGAGTGGRQVWLADDSAVARQQVAKALAPLGVQVHPFPDGQACREALEAAGEGGLPDLLVLDVEMPRLDGYTLSRLVKADPRLKAIPVLLHTSLSGHWHAERAGQVAADAIVTKFDPALLARTAQALLLHTGVPQAAQVGA</sequence>
<dbReference type="Pfam" id="PF02518">
    <property type="entry name" value="HATPase_c"/>
    <property type="match status" value="1"/>
</dbReference>
<dbReference type="GO" id="GO:0006935">
    <property type="term" value="P:chemotaxis"/>
    <property type="evidence" value="ECO:0007669"/>
    <property type="project" value="UniProtKB-KW"/>
</dbReference>
<feature type="modified residue" description="Phosphohistidine" evidence="10">
    <location>
        <position position="47"/>
    </location>
</feature>
<evidence type="ECO:0000256" key="9">
    <source>
        <dbReference type="ARBA" id="ARBA00024867"/>
    </source>
</evidence>
<evidence type="ECO:0000256" key="11">
    <source>
        <dbReference type="PROSITE-ProRule" id="PRU00169"/>
    </source>
</evidence>
<evidence type="ECO:0000256" key="3">
    <source>
        <dbReference type="ARBA" id="ARBA00018672"/>
    </source>
</evidence>
<evidence type="ECO:0000313" key="18">
    <source>
        <dbReference type="Proteomes" id="UP000503399"/>
    </source>
</evidence>
<dbReference type="SMART" id="SM00260">
    <property type="entry name" value="CheW"/>
    <property type="match status" value="2"/>
</dbReference>
<dbReference type="AlphaFoldDB" id="A0A6F8ZEK4"/>
<keyword evidence="4" id="KW-0145">Chemotaxis</keyword>
<dbReference type="SUPFAM" id="SSF47226">
    <property type="entry name" value="Histidine-containing phosphotransfer domain, HPT domain"/>
    <property type="match status" value="1"/>
</dbReference>
<dbReference type="InterPro" id="IPR001789">
    <property type="entry name" value="Sig_transdc_resp-reg_receiver"/>
</dbReference>
<dbReference type="SMART" id="SM00073">
    <property type="entry name" value="HPT"/>
    <property type="match status" value="1"/>
</dbReference>
<evidence type="ECO:0000259" key="14">
    <source>
        <dbReference type="PROSITE" id="PS50110"/>
    </source>
</evidence>
<reference evidence="17 18" key="1">
    <citation type="submission" date="2020-02" db="EMBL/GenBank/DDBJ databases">
        <authorList>
            <person name="Hogendoorn C."/>
        </authorList>
    </citation>
    <scope>NUCLEOTIDE SEQUENCE [LARGE SCALE GENOMIC DNA]</scope>
    <source>
        <strain evidence="17">R501</strain>
    </source>
</reference>
<dbReference type="InterPro" id="IPR004358">
    <property type="entry name" value="Sig_transdc_His_kin-like_C"/>
</dbReference>
<comment type="catalytic activity">
    <reaction evidence="1">
        <text>ATP + protein L-histidine = ADP + protein N-phospho-L-histidine.</text>
        <dbReference type="EC" id="2.7.13.3"/>
    </reaction>
</comment>
<dbReference type="Gene3D" id="1.20.120.160">
    <property type="entry name" value="HPT domain"/>
    <property type="match status" value="1"/>
</dbReference>
<dbReference type="Gene3D" id="3.40.50.2300">
    <property type="match status" value="1"/>
</dbReference>
<dbReference type="FunFam" id="3.30.565.10:FF:000016">
    <property type="entry name" value="Chemotaxis protein CheA, putative"/>
    <property type="match status" value="1"/>
</dbReference>
<feature type="domain" description="CheW-like" evidence="15">
    <location>
        <begin position="493"/>
        <end position="627"/>
    </location>
</feature>
<dbReference type="Pfam" id="PF01584">
    <property type="entry name" value="CheW"/>
    <property type="match status" value="2"/>
</dbReference>
<dbReference type="InterPro" id="IPR036061">
    <property type="entry name" value="CheW-like_dom_sf"/>
</dbReference>
<dbReference type="InterPro" id="IPR002545">
    <property type="entry name" value="CheW-lke_dom"/>
</dbReference>
<dbReference type="EC" id="2.7.13.3" evidence="2"/>
<dbReference type="Gene3D" id="2.40.50.180">
    <property type="entry name" value="CheA-289, Domain 4"/>
    <property type="match status" value="1"/>
</dbReference>
<dbReference type="InterPro" id="IPR003594">
    <property type="entry name" value="HATPase_dom"/>
</dbReference>
<gene>
    <name evidence="17" type="ORF">R50_0386</name>
</gene>
<dbReference type="InterPro" id="IPR004105">
    <property type="entry name" value="CheA-like_dim"/>
</dbReference>
<feature type="compositionally biased region" description="Gly residues" evidence="12">
    <location>
        <begin position="233"/>
        <end position="245"/>
    </location>
</feature>
<evidence type="ECO:0000256" key="8">
    <source>
        <dbReference type="ARBA" id="ARBA00023012"/>
    </source>
</evidence>
<organism evidence="17 18">
    <name type="scientific">Candidatus Hydrogenisulfobacillus filiaventi</name>
    <dbReference type="NCBI Taxonomy" id="2707344"/>
    <lineage>
        <taxon>Bacteria</taxon>
        <taxon>Bacillati</taxon>
        <taxon>Bacillota</taxon>
        <taxon>Clostridia</taxon>
        <taxon>Eubacteriales</taxon>
        <taxon>Clostridiales Family XVII. Incertae Sedis</taxon>
        <taxon>Candidatus Hydrogenisulfobacillus</taxon>
    </lineage>
</organism>
<proteinExistence type="predicted"/>
<evidence type="ECO:0000256" key="12">
    <source>
        <dbReference type="SAM" id="MobiDB-lite"/>
    </source>
</evidence>
<dbReference type="SUPFAM" id="SSF50341">
    <property type="entry name" value="CheW-like"/>
    <property type="match status" value="2"/>
</dbReference>
<evidence type="ECO:0000256" key="5">
    <source>
        <dbReference type="ARBA" id="ARBA00022553"/>
    </source>
</evidence>
<evidence type="ECO:0000256" key="2">
    <source>
        <dbReference type="ARBA" id="ARBA00012438"/>
    </source>
</evidence>
<feature type="compositionally biased region" description="Low complexity" evidence="12">
    <location>
        <begin position="217"/>
        <end position="232"/>
    </location>
</feature>
<dbReference type="SUPFAM" id="SSF55874">
    <property type="entry name" value="ATPase domain of HSP90 chaperone/DNA topoisomerase II/histidine kinase"/>
    <property type="match status" value="1"/>
</dbReference>
<dbReference type="PROSITE" id="PS50851">
    <property type="entry name" value="CHEW"/>
    <property type="match status" value="2"/>
</dbReference>
<keyword evidence="8" id="KW-0902">Two-component regulatory system</keyword>
<dbReference type="InterPro" id="IPR008207">
    <property type="entry name" value="Sig_transdc_His_kin_Hpt_dom"/>
</dbReference>
<evidence type="ECO:0000256" key="7">
    <source>
        <dbReference type="ARBA" id="ARBA00022777"/>
    </source>
</evidence>
<dbReference type="Gene3D" id="2.30.30.40">
    <property type="entry name" value="SH3 Domains"/>
    <property type="match status" value="2"/>
</dbReference>
<dbReference type="PROSITE" id="PS50894">
    <property type="entry name" value="HPT"/>
    <property type="match status" value="1"/>
</dbReference>
<feature type="region of interest" description="Disordered" evidence="12">
    <location>
        <begin position="203"/>
        <end position="248"/>
    </location>
</feature>
<keyword evidence="5 11" id="KW-0597">Phosphoprotein</keyword>
<dbReference type="GO" id="GO:0000155">
    <property type="term" value="F:phosphorelay sensor kinase activity"/>
    <property type="evidence" value="ECO:0007669"/>
    <property type="project" value="InterPro"/>
</dbReference>